<dbReference type="InterPro" id="IPR036388">
    <property type="entry name" value="WH-like_DNA-bd_sf"/>
</dbReference>
<dbReference type="Gene3D" id="1.20.120.530">
    <property type="entry name" value="GntR ligand-binding domain-like"/>
    <property type="match status" value="1"/>
</dbReference>
<dbReference type="Gene3D" id="1.10.10.10">
    <property type="entry name" value="Winged helix-like DNA-binding domain superfamily/Winged helix DNA-binding domain"/>
    <property type="match status" value="1"/>
</dbReference>
<dbReference type="EMBL" id="QDFR01000007">
    <property type="protein sequence ID" value="PVE51477.1"/>
    <property type="molecule type" value="Genomic_DNA"/>
</dbReference>
<protein>
    <submittedName>
        <fullName evidence="5">GntR family transcriptional regulator</fullName>
    </submittedName>
</protein>
<organism evidence="5 6">
    <name type="scientific">Rhizobium rhizogenes</name>
    <name type="common">Agrobacterium rhizogenes</name>
    <dbReference type="NCBI Taxonomy" id="359"/>
    <lineage>
        <taxon>Bacteria</taxon>
        <taxon>Pseudomonadati</taxon>
        <taxon>Pseudomonadota</taxon>
        <taxon>Alphaproteobacteria</taxon>
        <taxon>Hyphomicrobiales</taxon>
        <taxon>Rhizobiaceae</taxon>
        <taxon>Rhizobium/Agrobacterium group</taxon>
        <taxon>Rhizobium</taxon>
    </lineage>
</organism>
<dbReference type="SUPFAM" id="SSF48008">
    <property type="entry name" value="GntR ligand-binding domain-like"/>
    <property type="match status" value="1"/>
</dbReference>
<dbReference type="GO" id="GO:0003700">
    <property type="term" value="F:DNA-binding transcription factor activity"/>
    <property type="evidence" value="ECO:0007669"/>
    <property type="project" value="InterPro"/>
</dbReference>
<dbReference type="InterPro" id="IPR011711">
    <property type="entry name" value="GntR_C"/>
</dbReference>
<dbReference type="CDD" id="cd07377">
    <property type="entry name" value="WHTH_GntR"/>
    <property type="match status" value="1"/>
</dbReference>
<keyword evidence="3" id="KW-0804">Transcription</keyword>
<dbReference type="GO" id="GO:0003677">
    <property type="term" value="F:DNA binding"/>
    <property type="evidence" value="ECO:0007669"/>
    <property type="project" value="UniProtKB-KW"/>
</dbReference>
<dbReference type="SUPFAM" id="SSF46785">
    <property type="entry name" value="Winged helix' DNA-binding domain"/>
    <property type="match status" value="1"/>
</dbReference>
<dbReference type="SMART" id="SM00345">
    <property type="entry name" value="HTH_GNTR"/>
    <property type="match status" value="1"/>
</dbReference>
<evidence type="ECO:0000313" key="6">
    <source>
        <dbReference type="Proteomes" id="UP000244335"/>
    </source>
</evidence>
<name>A0AA92C1I0_RHIRH</name>
<gene>
    <name evidence="5" type="ORF">DC430_18200</name>
</gene>
<dbReference type="InterPro" id="IPR036390">
    <property type="entry name" value="WH_DNA-bd_sf"/>
</dbReference>
<evidence type="ECO:0000256" key="1">
    <source>
        <dbReference type="ARBA" id="ARBA00023015"/>
    </source>
</evidence>
<dbReference type="Proteomes" id="UP000244335">
    <property type="component" value="Unassembled WGS sequence"/>
</dbReference>
<keyword evidence="1" id="KW-0805">Transcription regulation</keyword>
<dbReference type="InterPro" id="IPR000524">
    <property type="entry name" value="Tscrpt_reg_HTH_GntR"/>
</dbReference>
<feature type="domain" description="HTH gntR-type" evidence="4">
    <location>
        <begin position="8"/>
        <end position="75"/>
    </location>
</feature>
<dbReference type="SMART" id="SM00895">
    <property type="entry name" value="FCD"/>
    <property type="match status" value="1"/>
</dbReference>
<dbReference type="Pfam" id="PF00392">
    <property type="entry name" value="GntR"/>
    <property type="match status" value="1"/>
</dbReference>
<dbReference type="Pfam" id="PF07729">
    <property type="entry name" value="FCD"/>
    <property type="match status" value="1"/>
</dbReference>
<dbReference type="PANTHER" id="PTHR43537:SF45">
    <property type="entry name" value="GNTR FAMILY REGULATORY PROTEIN"/>
    <property type="match status" value="1"/>
</dbReference>
<sequence>MTDTRESMPLSDWIAKRIRLMLISGELRPGQRISEAAFSEHLEVSRNSLREAFRIMTKEGLLRHETNRGVFVQTPTMASIMDIYRVRRMLECGALRKAWRLHESVKVMRQAVEEAKQKREQELWVDVGSANMAFHSAVVALADSERLSELYERVSAELRLGFALIEDPRLLHSPFVDMNDEIVSLCEEDRFAEASEKMEDYLLISENGLLKAFGKLSGKAR</sequence>
<evidence type="ECO:0000259" key="4">
    <source>
        <dbReference type="PROSITE" id="PS50949"/>
    </source>
</evidence>
<accession>A0AA92C1I0</accession>
<evidence type="ECO:0000313" key="5">
    <source>
        <dbReference type="EMBL" id="PVE51477.1"/>
    </source>
</evidence>
<keyword evidence="2" id="KW-0238">DNA-binding</keyword>
<dbReference type="PANTHER" id="PTHR43537">
    <property type="entry name" value="TRANSCRIPTIONAL REGULATOR, GNTR FAMILY"/>
    <property type="match status" value="1"/>
</dbReference>
<comment type="caution">
    <text evidence="5">The sequence shown here is derived from an EMBL/GenBank/DDBJ whole genome shotgun (WGS) entry which is preliminary data.</text>
</comment>
<reference evidence="5 6" key="1">
    <citation type="submission" date="2018-04" db="EMBL/GenBank/DDBJ databases">
        <authorList>
            <person name="Hagen T."/>
        </authorList>
    </citation>
    <scope>NUCLEOTIDE SEQUENCE [LARGE SCALE GENOMIC DNA]</scope>
    <source>
        <strain evidence="5 6">TPD7009</strain>
    </source>
</reference>
<dbReference type="PROSITE" id="PS50949">
    <property type="entry name" value="HTH_GNTR"/>
    <property type="match status" value="1"/>
</dbReference>
<evidence type="ECO:0000256" key="2">
    <source>
        <dbReference type="ARBA" id="ARBA00023125"/>
    </source>
</evidence>
<proteinExistence type="predicted"/>
<dbReference type="RefSeq" id="WP_062444172.1">
    <property type="nucleotide sequence ID" value="NZ_QDFR01000007.1"/>
</dbReference>
<dbReference type="InterPro" id="IPR008920">
    <property type="entry name" value="TF_FadR/GntR_C"/>
</dbReference>
<dbReference type="AlphaFoldDB" id="A0AA92C1I0"/>
<evidence type="ECO:0000256" key="3">
    <source>
        <dbReference type="ARBA" id="ARBA00023163"/>
    </source>
</evidence>